<evidence type="ECO:0000313" key="2">
    <source>
        <dbReference type="Proteomes" id="UP000008556"/>
    </source>
</evidence>
<sequence>MMFYRIAAGAYPACKSSPICRPGKRQRHRANYGLPPVTVLL</sequence>
<evidence type="ECO:0000313" key="1">
    <source>
        <dbReference type="EMBL" id="ABX70349.1"/>
    </source>
</evidence>
<proteinExistence type="predicted"/>
<dbReference type="EMBL" id="CP000886">
    <property type="protein sequence ID" value="ABX70349.1"/>
    <property type="molecule type" value="Genomic_DNA"/>
</dbReference>
<dbReference type="AlphaFoldDB" id="A0A6C6Z9K2"/>
<name>A0A6C6Z9K2_SALPB</name>
<protein>
    <submittedName>
        <fullName evidence="1">Uncharacterized protein</fullName>
    </submittedName>
</protein>
<dbReference type="KEGG" id="spq:SPAB_05058"/>
<organism evidence="1 2">
    <name type="scientific">Salmonella paratyphi B (strain ATCC BAA-1250 / SPB7)</name>
    <dbReference type="NCBI Taxonomy" id="1016998"/>
    <lineage>
        <taxon>Bacteria</taxon>
        <taxon>Pseudomonadati</taxon>
        <taxon>Pseudomonadota</taxon>
        <taxon>Gammaproteobacteria</taxon>
        <taxon>Enterobacterales</taxon>
        <taxon>Enterobacteriaceae</taxon>
        <taxon>Salmonella</taxon>
    </lineage>
</organism>
<accession>A0A6C6Z9K2</accession>
<reference evidence="1 2" key="1">
    <citation type="submission" date="2007-11" db="EMBL/GenBank/DDBJ databases">
        <authorList>
            <consortium name="The Salmonella enterica serovar Paratyphi B Genome Sequencing Project"/>
            <person name="McClelland M."/>
            <person name="Sanderson E.K."/>
            <person name="Porwollik S."/>
            <person name="Spieth J."/>
            <person name="Clifton W.S."/>
            <person name="Fulton R."/>
            <person name="Cordes M."/>
            <person name="Wollam A."/>
            <person name="Shah N."/>
            <person name="Pepin K."/>
            <person name="Bhonagiri V."/>
            <person name="Nash W."/>
            <person name="Johnson M."/>
            <person name="Thiruvilangam P."/>
            <person name="Wilson R."/>
        </authorList>
    </citation>
    <scope>NUCLEOTIDE SEQUENCE [LARGE SCALE GENOMIC DNA]</scope>
    <source>
        <strain evidence="2">ATCC BAA-1250 / SPB7</strain>
    </source>
</reference>
<dbReference type="Proteomes" id="UP000008556">
    <property type="component" value="Chromosome"/>
</dbReference>
<gene>
    <name evidence="1" type="ordered locus">SPAB_05058</name>
</gene>